<evidence type="ECO:0000259" key="2">
    <source>
        <dbReference type="Pfam" id="PF12937"/>
    </source>
</evidence>
<name>A0A1X2I1C7_9FUNG</name>
<feature type="compositionally biased region" description="Basic and acidic residues" evidence="1">
    <location>
        <begin position="416"/>
        <end position="425"/>
    </location>
</feature>
<dbReference type="EMBL" id="MCGE01000036">
    <property type="protein sequence ID" value="ORZ07188.1"/>
    <property type="molecule type" value="Genomic_DNA"/>
</dbReference>
<dbReference type="OrthoDB" id="10257471at2759"/>
<evidence type="ECO:0000313" key="4">
    <source>
        <dbReference type="Proteomes" id="UP000193560"/>
    </source>
</evidence>
<dbReference type="InterPro" id="IPR032675">
    <property type="entry name" value="LRR_dom_sf"/>
</dbReference>
<dbReference type="AlphaFoldDB" id="A0A1X2I1C7"/>
<gene>
    <name evidence="3" type="ORF">BCR42DRAFT_154870</name>
</gene>
<organism evidence="3 4">
    <name type="scientific">Absidia repens</name>
    <dbReference type="NCBI Taxonomy" id="90262"/>
    <lineage>
        <taxon>Eukaryota</taxon>
        <taxon>Fungi</taxon>
        <taxon>Fungi incertae sedis</taxon>
        <taxon>Mucoromycota</taxon>
        <taxon>Mucoromycotina</taxon>
        <taxon>Mucoromycetes</taxon>
        <taxon>Mucorales</taxon>
        <taxon>Cunninghamellaceae</taxon>
        <taxon>Absidia</taxon>
    </lineage>
</organism>
<protein>
    <recommendedName>
        <fullName evidence="2">F-box domain-containing protein</fullName>
    </recommendedName>
</protein>
<dbReference type="Proteomes" id="UP000193560">
    <property type="component" value="Unassembled WGS sequence"/>
</dbReference>
<evidence type="ECO:0000313" key="3">
    <source>
        <dbReference type="EMBL" id="ORZ07188.1"/>
    </source>
</evidence>
<feature type="region of interest" description="Disordered" evidence="1">
    <location>
        <begin position="197"/>
        <end position="243"/>
    </location>
</feature>
<dbReference type="SUPFAM" id="SSF52047">
    <property type="entry name" value="RNI-like"/>
    <property type="match status" value="1"/>
</dbReference>
<reference evidence="3 4" key="1">
    <citation type="submission" date="2016-07" db="EMBL/GenBank/DDBJ databases">
        <title>Pervasive Adenine N6-methylation of Active Genes in Fungi.</title>
        <authorList>
            <consortium name="DOE Joint Genome Institute"/>
            <person name="Mondo S.J."/>
            <person name="Dannebaum R.O."/>
            <person name="Kuo R.C."/>
            <person name="Labutti K."/>
            <person name="Haridas S."/>
            <person name="Kuo A."/>
            <person name="Salamov A."/>
            <person name="Ahrendt S.R."/>
            <person name="Lipzen A."/>
            <person name="Sullivan W."/>
            <person name="Andreopoulos W.B."/>
            <person name="Clum A."/>
            <person name="Lindquist E."/>
            <person name="Daum C."/>
            <person name="Ramamoorthy G.K."/>
            <person name="Gryganskyi A."/>
            <person name="Culley D."/>
            <person name="Magnuson J.K."/>
            <person name="James T.Y."/>
            <person name="O'Malley M.A."/>
            <person name="Stajich J.E."/>
            <person name="Spatafora J.W."/>
            <person name="Visel A."/>
            <person name="Grigoriev I.V."/>
        </authorList>
    </citation>
    <scope>NUCLEOTIDE SEQUENCE [LARGE SCALE GENOMIC DNA]</scope>
    <source>
        <strain evidence="3 4">NRRL 1336</strain>
    </source>
</reference>
<dbReference type="Pfam" id="PF12937">
    <property type="entry name" value="F-box-like"/>
    <property type="match status" value="1"/>
</dbReference>
<sequence>MTSLGSLPLELIPLIIKQVHDQRDLYACALISKLFYATASPILWQSLTIPNKASLTTINNTLRTNKPPPPPPPSLCHAFLGHNIRHVDFCFPLTRAEFLAFIQHTVRLESLGINLALIQPDRTITKHLEHHFSHLRTLHLKNCNMSPHMCHMLRQHCLQLGELSLVDCTGLSPRLVGAWMACPSLKCITVEGGNMDLEEDNHTPPRGSVVAAAAEDSQQMQRSPLDVSHEEKQQQQQQQQHSLDRLSLIAPRISFLDLVLTMDNMDPIWSQLTCLHLATCHNVNEAMLWAFFQSHGRLTSIVFEGYSITDTSLHAMGMFLSTCLEKVHLIKCGRITHHGVRRLVQCCLKMTRFQLDQCGILASRFPEAQLQHCIASSSRLGALYVRSLDHKAIQKIHHQQGWDTDTHLKKNNQQSHRKEEHHSKTTNEPMDE</sequence>
<feature type="domain" description="F-box" evidence="2">
    <location>
        <begin position="5"/>
        <end position="49"/>
    </location>
</feature>
<keyword evidence="4" id="KW-1185">Reference proteome</keyword>
<proteinExistence type="predicted"/>
<dbReference type="Gene3D" id="3.80.10.10">
    <property type="entry name" value="Ribonuclease Inhibitor"/>
    <property type="match status" value="2"/>
</dbReference>
<evidence type="ECO:0000256" key="1">
    <source>
        <dbReference type="SAM" id="MobiDB-lite"/>
    </source>
</evidence>
<accession>A0A1X2I1C7</accession>
<feature type="region of interest" description="Disordered" evidence="1">
    <location>
        <begin position="399"/>
        <end position="432"/>
    </location>
</feature>
<dbReference type="InterPro" id="IPR001810">
    <property type="entry name" value="F-box_dom"/>
</dbReference>
<comment type="caution">
    <text evidence="3">The sequence shown here is derived from an EMBL/GenBank/DDBJ whole genome shotgun (WGS) entry which is preliminary data.</text>
</comment>
<dbReference type="InterPro" id="IPR036047">
    <property type="entry name" value="F-box-like_dom_sf"/>
</dbReference>
<dbReference type="STRING" id="90262.A0A1X2I1C7"/>
<dbReference type="SUPFAM" id="SSF81383">
    <property type="entry name" value="F-box domain"/>
    <property type="match status" value="1"/>
</dbReference>